<evidence type="ECO:0000256" key="2">
    <source>
        <dbReference type="SAM" id="MobiDB-lite"/>
    </source>
</evidence>
<dbReference type="OrthoDB" id="512709at2759"/>
<name>A0A2P6V9X8_9CHLO</name>
<feature type="compositionally biased region" description="Basic residues" evidence="2">
    <location>
        <begin position="1"/>
        <end position="10"/>
    </location>
</feature>
<feature type="compositionally biased region" description="Low complexity" evidence="2">
    <location>
        <begin position="2098"/>
        <end position="2153"/>
    </location>
</feature>
<dbReference type="EMBL" id="LHPF02000017">
    <property type="protein sequence ID" value="PSC70885.1"/>
    <property type="molecule type" value="Genomic_DNA"/>
</dbReference>
<proteinExistence type="predicted"/>
<feature type="coiled-coil region" evidence="1">
    <location>
        <begin position="1415"/>
        <end position="1442"/>
    </location>
</feature>
<feature type="compositionally biased region" description="Basic and acidic residues" evidence="2">
    <location>
        <begin position="433"/>
        <end position="444"/>
    </location>
</feature>
<evidence type="ECO:0000256" key="1">
    <source>
        <dbReference type="SAM" id="Coils"/>
    </source>
</evidence>
<feature type="compositionally biased region" description="Polar residues" evidence="2">
    <location>
        <begin position="58"/>
        <end position="77"/>
    </location>
</feature>
<feature type="compositionally biased region" description="Low complexity" evidence="2">
    <location>
        <begin position="153"/>
        <end position="176"/>
    </location>
</feature>
<organism evidence="3 4">
    <name type="scientific">Micractinium conductrix</name>
    <dbReference type="NCBI Taxonomy" id="554055"/>
    <lineage>
        <taxon>Eukaryota</taxon>
        <taxon>Viridiplantae</taxon>
        <taxon>Chlorophyta</taxon>
        <taxon>core chlorophytes</taxon>
        <taxon>Trebouxiophyceae</taxon>
        <taxon>Chlorellales</taxon>
        <taxon>Chlorellaceae</taxon>
        <taxon>Chlorella clade</taxon>
        <taxon>Micractinium</taxon>
    </lineage>
</organism>
<keyword evidence="1" id="KW-0175">Coiled coil</keyword>
<protein>
    <submittedName>
        <fullName evidence="3">Uncharacterized protein</fullName>
    </submittedName>
</protein>
<evidence type="ECO:0000313" key="4">
    <source>
        <dbReference type="Proteomes" id="UP000239649"/>
    </source>
</evidence>
<feature type="region of interest" description="Disordered" evidence="2">
    <location>
        <begin position="2023"/>
        <end position="2063"/>
    </location>
</feature>
<gene>
    <name evidence="3" type="ORF">C2E20_5744</name>
</gene>
<accession>A0A2P6V9X8</accession>
<feature type="coiled-coil region" evidence="1">
    <location>
        <begin position="962"/>
        <end position="989"/>
    </location>
</feature>
<evidence type="ECO:0000313" key="3">
    <source>
        <dbReference type="EMBL" id="PSC70885.1"/>
    </source>
</evidence>
<sequence length="2393" mass="252807">MKKLFSKRKQPRADEGPPPPTTGGGAVPPLPLGGMTPGSGQYPGPASGPRNGGRPTTPAYSSSGYLQPLSPTSSGVSSAGRPISRTQSGMSSGRRSARRPREFIDLSQPEQVDAGGWEQQGEEGYGSGGSAVDEAEQIERDLALAYQLAVEDQQAAAAQAAQRQQPPLALQQPQQKQRGEVVAAAPPARPPSQPPSLQRSATLPPLGSLPSRSSHSFGQGLSQGHSQGLSAASEDVALAAALAESQFAAQQAAAQMELARESDAQYQAAVEAAMEDSLVTINYDGLLRDIQLWIFDLEGATGDVAAALDEASRMRGDLEAQMAAADPDDPAGMHRLLWLSEQYPLVEERLKEVAGRVAPVSDTVRSLKDLHEFIRNDQPPLSDAESVRDAVIARLFEDLGRQGLDTRHPFAGGAADAETPKKRGGLRSLLSLKRSDKPASSRGGDLRDLVRQLIEEAKDIPEPPPLPVDYSSLLADLRAWVPELQAVKNDVQAAAEGLHHQQEELEGEAAETPRDNREAWHRLGWYSEQYPLARGRLRGLEERLAPPTQAAAKSLLELIEYIEDQKPPLEEAAAKRDAALAQLLHQLAFQSLPNGPTPAAVRRAALDLVEEAAAVPPVPPFVDYDPLLADIQQWVEDLEGAGEDVAAEQRVAAAATTATAAQLAAADRAADPEGHYRLSWLSQQRPLVEERVQGVAGRLAPAQTAVQALEEARHQILISKPPLSEAEGIRDGAIAALMAALRQNGVGAQAVSPRRHSSGAAAADGEMTFRELAGTLLAEAQRLPAMPPMPIDYSSLLAGVRQWVAELDGAQSDVASAQQASAASASDGAAQLAAADEGADAEGWHRLQWLIQEQPLVAQRVQAVAAKLAPPAGTAIQALQQLVQQIDSAKPPLAEAEAARDAAIGALVASLAVNSPLAQGLELPPSPLGSDVRGAVRRQIEEAQRLPSMPPFVDYRPLLAELQRWQEELEGAQSDLAAVQQAASEASARSAAQLAAADEGADPEGWHRLNWLSQQHPAVAERLQQLGGRIAPAAAAASRALEEVEQLVRSKPPLAEAEAARDAALAPLGATLALDGPPAHGDVRGTVQQLVEQALEMPAMPPFVDYRPLLSELQQWQAELAGVQGDVAAAQAAAAAGSAESAAQLASADEGANPEGWHLLNWLSQQRPLVEQRLRGVEEQVSPATSAALQSLQDLVQLVKAKPALSDAEAARDAALGSLAAALALEGAPALGSVRGAVQRQLEDAQRLPDMPGFVDYQPLLGRLHEWIADLEAAQAAVAAAQPAAAAEIAEGAAQLAAADEGADPEGWHRLQWLSQQRPLVQERLRGVEERVSPAIAAALQSLHELVQLVDTKPPLAEVEAASNVALGSLAASLAMAGLPARGSVHVVVQQQIEEARRLPSMPPFVDYRPLLGKLQQWIAELQAAQDSVAAAQQAAAAESSESAARLAAADEAADPEGWHRLNWLSQQRPLVEERLRGVEVQVSPATSAALQTLQDLVQLVETKPPLAEAEAAHQAAIASLAEALALEGVPDVRGAVARLVQEAQRLPPMPPFVDYRPLLGKLQRWQGELAGARGDVAAAQQAAGEARAEDERQLAAADAAAHPEGHYRLSWLSQQHPVVEARLQEVGGRVGAAADAAAQELQEVALLIKSKPPLAEAEAARDAALAGLVASLAVASLPAAPTTADVRGAVQQLLEEARRLPAMPPMPVNYEELLADVEKWLAELAGTRADVAAAQAAAAASAADGAAQLAAADEGADPEGWHRLNWLSQQQPLVEERLQGLGGRLEPTSAASQALRQLVQHINADKPKLADATVQRDAAVAALLEALGVQGVSVQSAADLRSTVARLIGEAQRLPSMPPFVDYRPLLAELQWWQEELAGARGDVAAAQQAAGDAAAANEAQLSAADKEADPEEWHRLNWLSHQLPDVESRLRDVARRVAPTSDALAALEKLRQHVEADKPPLAEAERKRDAAVAVLVAAPALSKLPANPSASDVRAAVGKLVKKAQHLPPVPPMPVPVYMPPPAPEGPHRSPLQAPKFYPPNLSVARPRRKSRGVKPAPEDAIRRDPRAITLYNELSKGRGVVVTTIDWESLSKQQAAGGTPAGSATPPVQRASTPGTPAAGRRATTPTPSPSAATKSASPAGSGAGPRTPRTPSPEVALLAPEPEMSEEAAAYLPTLAARGAAVASFALRSMQEVSDFVSDVKAQGGDAPRSGHAAATFPARRWTVMAEAAAVFDALLDACDALHKWECPPQANVVMEAHRLAAYMDRIAAVVVRVNYAHDPLRQRMAKAGLPWDDALLTDLRWAAQHAAAALMQQAMDSVDNKAKAKGSWQIGAVVKPLGSAFIGAFKVHQFCGGFNLRCAALFDTLHERTLHYSRMMDPAWFRSSKVAT</sequence>
<comment type="caution">
    <text evidence="3">The sequence shown here is derived from an EMBL/GenBank/DDBJ whole genome shotgun (WGS) entry which is preliminary data.</text>
</comment>
<feature type="region of interest" description="Disordered" evidence="2">
    <location>
        <begin position="406"/>
        <end position="444"/>
    </location>
</feature>
<dbReference type="Proteomes" id="UP000239649">
    <property type="component" value="Unassembled WGS sequence"/>
</dbReference>
<feature type="compositionally biased region" description="Low complexity" evidence="2">
    <location>
        <begin position="195"/>
        <end position="228"/>
    </location>
</feature>
<reference evidence="3 4" key="1">
    <citation type="journal article" date="2018" name="Plant J.">
        <title>Genome sequences of Chlorella sorokiniana UTEX 1602 and Micractinium conductrix SAG 241.80: implications to maltose excretion by a green alga.</title>
        <authorList>
            <person name="Arriola M.B."/>
            <person name="Velmurugan N."/>
            <person name="Zhang Y."/>
            <person name="Plunkett M.H."/>
            <person name="Hondzo H."/>
            <person name="Barney B.M."/>
        </authorList>
    </citation>
    <scope>NUCLEOTIDE SEQUENCE [LARGE SCALE GENOMIC DNA]</scope>
    <source>
        <strain evidence="3 4">SAG 241.80</strain>
    </source>
</reference>
<feature type="region of interest" description="Disordered" evidence="2">
    <location>
        <begin position="2096"/>
        <end position="2158"/>
    </location>
</feature>
<dbReference type="STRING" id="554055.A0A2P6V9X8"/>
<keyword evidence="4" id="KW-1185">Reference proteome</keyword>
<feature type="region of interest" description="Disordered" evidence="2">
    <location>
        <begin position="153"/>
        <end position="228"/>
    </location>
</feature>
<feature type="region of interest" description="Disordered" evidence="2">
    <location>
        <begin position="1"/>
        <end position="136"/>
    </location>
</feature>